<proteinExistence type="predicted"/>
<dbReference type="EMBL" id="JBHSON010000031">
    <property type="protein sequence ID" value="MFC5748384.1"/>
    <property type="molecule type" value="Genomic_DNA"/>
</dbReference>
<evidence type="ECO:0000313" key="3">
    <source>
        <dbReference type="Proteomes" id="UP001596074"/>
    </source>
</evidence>
<comment type="caution">
    <text evidence="2">The sequence shown here is derived from an EMBL/GenBank/DDBJ whole genome shotgun (WGS) entry which is preliminary data.</text>
</comment>
<accession>A0ABW0ZYJ9</accession>
<dbReference type="Proteomes" id="UP001596074">
    <property type="component" value="Unassembled WGS sequence"/>
</dbReference>
<evidence type="ECO:0000259" key="1">
    <source>
        <dbReference type="Pfam" id="PF04149"/>
    </source>
</evidence>
<feature type="domain" description="DUF397" evidence="1">
    <location>
        <begin position="6"/>
        <end position="58"/>
    </location>
</feature>
<keyword evidence="3" id="KW-1185">Reference proteome</keyword>
<dbReference type="InterPro" id="IPR007278">
    <property type="entry name" value="DUF397"/>
</dbReference>
<protein>
    <submittedName>
        <fullName evidence="2">DUF397 domain-containing protein</fullName>
    </submittedName>
</protein>
<evidence type="ECO:0000313" key="2">
    <source>
        <dbReference type="EMBL" id="MFC5748384.1"/>
    </source>
</evidence>
<name>A0ABW0ZYJ9_9ACTN</name>
<sequence>MDLTGAKWRKSSYTSSNGGNCVELAGDAGVVAVRDSKDTNGPVLLVTRVALREAVRAVVQPEG</sequence>
<reference evidence="3" key="1">
    <citation type="journal article" date="2019" name="Int. J. Syst. Evol. Microbiol.">
        <title>The Global Catalogue of Microorganisms (GCM) 10K type strain sequencing project: providing services to taxonomists for standard genome sequencing and annotation.</title>
        <authorList>
            <consortium name="The Broad Institute Genomics Platform"/>
            <consortium name="The Broad Institute Genome Sequencing Center for Infectious Disease"/>
            <person name="Wu L."/>
            <person name="Ma J."/>
        </authorList>
    </citation>
    <scope>NUCLEOTIDE SEQUENCE [LARGE SCALE GENOMIC DNA]</scope>
    <source>
        <strain evidence="3">KCTC 42087</strain>
    </source>
</reference>
<dbReference type="Pfam" id="PF04149">
    <property type="entry name" value="DUF397"/>
    <property type="match status" value="1"/>
</dbReference>
<dbReference type="RefSeq" id="WP_378284041.1">
    <property type="nucleotide sequence ID" value="NZ_JBHSON010000031.1"/>
</dbReference>
<organism evidence="2 3">
    <name type="scientific">Actinomadura rugatobispora</name>
    <dbReference type="NCBI Taxonomy" id="1994"/>
    <lineage>
        <taxon>Bacteria</taxon>
        <taxon>Bacillati</taxon>
        <taxon>Actinomycetota</taxon>
        <taxon>Actinomycetes</taxon>
        <taxon>Streptosporangiales</taxon>
        <taxon>Thermomonosporaceae</taxon>
        <taxon>Actinomadura</taxon>
    </lineage>
</organism>
<gene>
    <name evidence="2" type="ORF">ACFPZN_22415</name>
</gene>